<dbReference type="KEGG" id="ccac:CcaHIS019_0105090"/>
<name>A0AA48HYF5_9TREE</name>
<dbReference type="InterPro" id="IPR003959">
    <property type="entry name" value="ATPase_AAA_core"/>
</dbReference>
<keyword evidence="4" id="KW-1185">Reference proteome</keyword>
<feature type="compositionally biased region" description="Pro residues" evidence="1">
    <location>
        <begin position="94"/>
        <end position="104"/>
    </location>
</feature>
<dbReference type="GeneID" id="85491662"/>
<evidence type="ECO:0000313" key="3">
    <source>
        <dbReference type="EMBL" id="BEI87791.1"/>
    </source>
</evidence>
<feature type="region of interest" description="Disordered" evidence="1">
    <location>
        <begin position="29"/>
        <end position="196"/>
    </location>
</feature>
<dbReference type="GO" id="GO:0016887">
    <property type="term" value="F:ATP hydrolysis activity"/>
    <property type="evidence" value="ECO:0007669"/>
    <property type="project" value="InterPro"/>
</dbReference>
<sequence>MSHLDLSSVTSPFRSIIHATLNAHMHNDEQLGPSAEVPSPDPQPRGTLAALWGQPGQLQFSKEKEKAPQRKRRKKDDVPQGLLVFGADGMSVATPPPPPPPPPENGEEKKGRKRKTNVPGEVTAAKPGRKRGRPPKNVPLVTSAPSPSHTRIELSPDSVHATSDSDPDPDVIFTGGTPSASRVRQHRGTGEAHDPVEVDDIPRAVPRRKNIVFSSDNNQTHAFFGRRPRDLLMTFEVSEVGGGAVTPATGAATAPPSGSATPKATNGALKKAQVHAFFSNGGKPTLGTLKDGWGNCREGDEPAAPLPGGEWPNHLGMAEAGPSAFTTVSRRERPTVVEEDTYGTFWQDVLTRARSPRTPSPTPSPMPISAPPFILEHPAIAAVLSDNRPDDGRETWCERTRPREAGAVLGNELEAVYLRDWLQALSIGQAESRKVIRRVPRQKIVNPDLCWIVDDIGLFGEPAAEVADEEPPEPYEEPFLGPGQRPNSYPPLGAFVGNTIVLTGPSGTGKSAAVHAVATELGWEVFEVYPGIGKRTGPQMVNLVGDVSKNHTVGSRDKKKSVAAAAMAMFSNAAAKPKINQPALGSQGSAHDPIELEEDTPSASESSAETSTVKAKQSLILIDEADILFDEASTFWPAVVSIIAESRRPVVITCNDLASVPTDILPLQAILHFRAAPSCLAQPYLASIAQKHGFSCDVARLFKDCSRPCLPDLVQQPLPPNGNEPEARFDLRAALMQMQLDRQSACERRRHCGVRNHSLGDIGRLTRQLDAESYADAFVAPRPWALQEISECDRFVPTADDQDGVRLIYKPDVQDLHPALAMYDAAADVAAALVESAGGGLHRNLRQLHYDQTSYIRGLLPFLDPLIPLTAHLLPHPSLFLDVVPIVRSIVIADDAFEMADRAAVVNGEARINQRTGRAMRTTVYERWFNLGLEGRTAAVESGLVLADG</sequence>
<dbReference type="InterPro" id="IPR003593">
    <property type="entry name" value="AAA+_ATPase"/>
</dbReference>
<reference evidence="3" key="1">
    <citation type="journal article" date="2023" name="BMC Genomics">
        <title>Chromosome-level genome assemblies of Cutaneotrichosporon spp. (Trichosporonales, Basidiomycota) reveal imbalanced evolution between nucleotide sequences and chromosome synteny.</title>
        <authorList>
            <person name="Kobayashi Y."/>
            <person name="Kayamori A."/>
            <person name="Aoki K."/>
            <person name="Shiwa Y."/>
            <person name="Matsutani M."/>
            <person name="Fujita N."/>
            <person name="Sugita T."/>
            <person name="Iwasaki W."/>
            <person name="Tanaka N."/>
            <person name="Takashima M."/>
        </authorList>
    </citation>
    <scope>NUCLEOTIDE SEQUENCE</scope>
    <source>
        <strain evidence="3">HIS019</strain>
    </source>
</reference>
<dbReference type="AlphaFoldDB" id="A0AA48HYF5"/>
<dbReference type="GO" id="GO:0005634">
    <property type="term" value="C:nucleus"/>
    <property type="evidence" value="ECO:0007669"/>
    <property type="project" value="TreeGrafter"/>
</dbReference>
<gene>
    <name evidence="3" type="ORF">CcaverHIS019_0105090</name>
</gene>
<feature type="domain" description="AAA+ ATPase" evidence="2">
    <location>
        <begin position="496"/>
        <end position="677"/>
    </location>
</feature>
<dbReference type="Gene3D" id="3.40.50.300">
    <property type="entry name" value="P-loop containing nucleotide triphosphate hydrolases"/>
    <property type="match status" value="1"/>
</dbReference>
<dbReference type="RefSeq" id="XP_060453057.1">
    <property type="nucleotide sequence ID" value="XM_060601111.1"/>
</dbReference>
<dbReference type="Proteomes" id="UP001233271">
    <property type="component" value="Chromosome 1"/>
</dbReference>
<dbReference type="SMART" id="SM00382">
    <property type="entry name" value="AAA"/>
    <property type="match status" value="1"/>
</dbReference>
<dbReference type="InterPro" id="IPR027417">
    <property type="entry name" value="P-loop_NTPase"/>
</dbReference>
<dbReference type="PANTHER" id="PTHR23389:SF21">
    <property type="entry name" value="ATPASE FAMILY AAA DOMAIN-CONTAINING PROTEIN 5"/>
    <property type="match status" value="1"/>
</dbReference>
<dbReference type="GO" id="GO:0005524">
    <property type="term" value="F:ATP binding"/>
    <property type="evidence" value="ECO:0007669"/>
    <property type="project" value="InterPro"/>
</dbReference>
<dbReference type="Pfam" id="PF00004">
    <property type="entry name" value="AAA"/>
    <property type="match status" value="1"/>
</dbReference>
<proteinExistence type="predicted"/>
<feature type="region of interest" description="Disordered" evidence="1">
    <location>
        <begin position="579"/>
        <end position="610"/>
    </location>
</feature>
<evidence type="ECO:0000259" key="2">
    <source>
        <dbReference type="SMART" id="SM00382"/>
    </source>
</evidence>
<evidence type="ECO:0000256" key="1">
    <source>
        <dbReference type="SAM" id="MobiDB-lite"/>
    </source>
</evidence>
<protein>
    <recommendedName>
        <fullName evidence="2">AAA+ ATPase domain-containing protein</fullName>
    </recommendedName>
</protein>
<organism evidence="3 4">
    <name type="scientific">Cutaneotrichosporon cavernicola</name>
    <dbReference type="NCBI Taxonomy" id="279322"/>
    <lineage>
        <taxon>Eukaryota</taxon>
        <taxon>Fungi</taxon>
        <taxon>Dikarya</taxon>
        <taxon>Basidiomycota</taxon>
        <taxon>Agaricomycotina</taxon>
        <taxon>Tremellomycetes</taxon>
        <taxon>Trichosporonales</taxon>
        <taxon>Trichosporonaceae</taxon>
        <taxon>Cutaneotrichosporon</taxon>
    </lineage>
</organism>
<dbReference type="GO" id="GO:0003677">
    <property type="term" value="F:DNA binding"/>
    <property type="evidence" value="ECO:0007669"/>
    <property type="project" value="TreeGrafter"/>
</dbReference>
<accession>A0AA48HYF5</accession>
<dbReference type="PANTHER" id="PTHR23389">
    <property type="entry name" value="CHROMOSOME TRANSMISSION FIDELITY FACTOR 18"/>
    <property type="match status" value="1"/>
</dbReference>
<evidence type="ECO:0000313" key="4">
    <source>
        <dbReference type="Proteomes" id="UP001233271"/>
    </source>
</evidence>
<dbReference type="EMBL" id="AP028212">
    <property type="protein sequence ID" value="BEI87791.1"/>
    <property type="molecule type" value="Genomic_DNA"/>
</dbReference>
<dbReference type="SUPFAM" id="SSF52540">
    <property type="entry name" value="P-loop containing nucleoside triphosphate hydrolases"/>
    <property type="match status" value="1"/>
</dbReference>